<organism evidence="3 4">
    <name type="scientific">Boudabousia liubingyangii</name>
    <dbReference type="NCBI Taxonomy" id="1921764"/>
    <lineage>
        <taxon>Bacteria</taxon>
        <taxon>Bacillati</taxon>
        <taxon>Actinomycetota</taxon>
        <taxon>Actinomycetes</taxon>
        <taxon>Actinomycetales</taxon>
        <taxon>Actinomycetaceae</taxon>
        <taxon>Boudabousia</taxon>
    </lineage>
</organism>
<dbReference type="InterPro" id="IPR019662">
    <property type="entry name" value="DUF2516"/>
</dbReference>
<evidence type="ECO:0000313" key="3">
    <source>
        <dbReference type="EMBL" id="OKL49572.1"/>
    </source>
</evidence>
<dbReference type="Proteomes" id="UP000186785">
    <property type="component" value="Unassembled WGS sequence"/>
</dbReference>
<reference evidence="3 4" key="1">
    <citation type="submission" date="2016-11" db="EMBL/GenBank/DDBJ databases">
        <title>Actinomyces gypaetusis sp. nov. isolated from the vulture Gypaetus barbatus in Qinghai Tibet Plateau China.</title>
        <authorList>
            <person name="Meng X."/>
        </authorList>
    </citation>
    <scope>NUCLEOTIDE SEQUENCE [LARGE SCALE GENOMIC DNA]</scope>
    <source>
        <strain evidence="3 4">VUL4_2</strain>
    </source>
</reference>
<keyword evidence="2" id="KW-0472">Membrane</keyword>
<evidence type="ECO:0000256" key="2">
    <source>
        <dbReference type="SAM" id="Phobius"/>
    </source>
</evidence>
<dbReference type="STRING" id="1921764.BSR28_01490"/>
<dbReference type="AlphaFoldDB" id="A0A1Q5PPY2"/>
<feature type="transmembrane region" description="Helical" evidence="2">
    <location>
        <begin position="6"/>
        <end position="31"/>
    </location>
</feature>
<gene>
    <name evidence="3" type="ORF">BSR29_01030</name>
</gene>
<dbReference type="RefSeq" id="WP_073708463.1">
    <property type="nucleotide sequence ID" value="NZ_MQSU01000001.1"/>
</dbReference>
<evidence type="ECO:0000313" key="4">
    <source>
        <dbReference type="Proteomes" id="UP000186785"/>
    </source>
</evidence>
<feature type="transmembrane region" description="Helical" evidence="2">
    <location>
        <begin position="94"/>
        <end position="113"/>
    </location>
</feature>
<accession>A0A1Q5PPY2</accession>
<dbReference type="EMBL" id="MQSV01000001">
    <property type="protein sequence ID" value="OKL49572.1"/>
    <property type="molecule type" value="Genomic_DNA"/>
</dbReference>
<evidence type="ECO:0000256" key="1">
    <source>
        <dbReference type="SAM" id="MobiDB-lite"/>
    </source>
</evidence>
<proteinExistence type="predicted"/>
<feature type="region of interest" description="Disordered" evidence="1">
    <location>
        <begin position="129"/>
        <end position="148"/>
    </location>
</feature>
<keyword evidence="4" id="KW-1185">Reference proteome</keyword>
<comment type="caution">
    <text evidence="3">The sequence shown here is derived from an EMBL/GenBank/DDBJ whole genome shotgun (WGS) entry which is preliminary data.</text>
</comment>
<feature type="compositionally biased region" description="Basic and acidic residues" evidence="1">
    <location>
        <begin position="136"/>
        <end position="148"/>
    </location>
</feature>
<feature type="transmembrane region" description="Helical" evidence="2">
    <location>
        <begin position="52"/>
        <end position="82"/>
    </location>
</feature>
<dbReference type="Pfam" id="PF10724">
    <property type="entry name" value="DUF2516"/>
    <property type="match status" value="1"/>
</dbReference>
<dbReference type="OrthoDB" id="24754at2049"/>
<protein>
    <submittedName>
        <fullName evidence="3">Uncharacterized protein</fullName>
    </submittedName>
</protein>
<keyword evidence="2" id="KW-0812">Transmembrane</keyword>
<name>A0A1Q5PPY2_9ACTO</name>
<keyword evidence="2" id="KW-1133">Transmembrane helix</keyword>
<sequence length="148" mass="16253">MSLPYVLNLIMAVVNLSLTLLLPVLFLWAAIHASLTPARAFTAFASLNKNAWLIILWLGVVLSFGQGVWATRALLALFGVYLNLPVWLPGATGLLSGGAWGVIFLAIPGVYLAGDRNRVNEFRALQKGRGQYRQRPGGEPRQRGPRDW</sequence>